<organism evidence="1 2">
    <name type="scientific">Caerostris extrusa</name>
    <name type="common">Bark spider</name>
    <name type="synonym">Caerostris bankana</name>
    <dbReference type="NCBI Taxonomy" id="172846"/>
    <lineage>
        <taxon>Eukaryota</taxon>
        <taxon>Metazoa</taxon>
        <taxon>Ecdysozoa</taxon>
        <taxon>Arthropoda</taxon>
        <taxon>Chelicerata</taxon>
        <taxon>Arachnida</taxon>
        <taxon>Araneae</taxon>
        <taxon>Araneomorphae</taxon>
        <taxon>Entelegynae</taxon>
        <taxon>Araneoidea</taxon>
        <taxon>Araneidae</taxon>
        <taxon>Caerostris</taxon>
    </lineage>
</organism>
<name>A0AAV4STN2_CAEEX</name>
<dbReference type="EMBL" id="BPLR01010061">
    <property type="protein sequence ID" value="GIY36531.1"/>
    <property type="molecule type" value="Genomic_DNA"/>
</dbReference>
<sequence length="130" mass="15105">MDLGYHPDISQFLYGAHATTQRARLGFLRNTLKSLFEANEMASSISEFEYHRKTQGLLFHTDGYFKFSSKIIKRVETIFLPVSSLLQIQMSDNLICQEFNTLRSIGIVDLKMIVMNQLVLTFFDKWISEK</sequence>
<keyword evidence="2" id="KW-1185">Reference proteome</keyword>
<evidence type="ECO:0000313" key="2">
    <source>
        <dbReference type="Proteomes" id="UP001054945"/>
    </source>
</evidence>
<gene>
    <name evidence="1" type="ORF">CEXT_590411</name>
</gene>
<dbReference type="Proteomes" id="UP001054945">
    <property type="component" value="Unassembled WGS sequence"/>
</dbReference>
<accession>A0AAV4STN2</accession>
<comment type="caution">
    <text evidence="1">The sequence shown here is derived from an EMBL/GenBank/DDBJ whole genome shotgun (WGS) entry which is preliminary data.</text>
</comment>
<proteinExistence type="predicted"/>
<dbReference type="AlphaFoldDB" id="A0AAV4STN2"/>
<protein>
    <submittedName>
        <fullName evidence="1">Uncharacterized protein</fullName>
    </submittedName>
</protein>
<evidence type="ECO:0000313" key="1">
    <source>
        <dbReference type="EMBL" id="GIY36531.1"/>
    </source>
</evidence>
<reference evidence="1 2" key="1">
    <citation type="submission" date="2021-06" db="EMBL/GenBank/DDBJ databases">
        <title>Caerostris extrusa draft genome.</title>
        <authorList>
            <person name="Kono N."/>
            <person name="Arakawa K."/>
        </authorList>
    </citation>
    <scope>NUCLEOTIDE SEQUENCE [LARGE SCALE GENOMIC DNA]</scope>
</reference>